<comment type="caution">
    <text evidence="7">The sequence shown here is derived from an EMBL/GenBank/DDBJ whole genome shotgun (WGS) entry which is preliminary data.</text>
</comment>
<evidence type="ECO:0008006" key="9">
    <source>
        <dbReference type="Google" id="ProtNLM"/>
    </source>
</evidence>
<organism evidence="7 8">
    <name type="scientific">Roseibacillus persicicus</name>
    <dbReference type="NCBI Taxonomy" id="454148"/>
    <lineage>
        <taxon>Bacteria</taxon>
        <taxon>Pseudomonadati</taxon>
        <taxon>Verrucomicrobiota</taxon>
        <taxon>Verrucomicrobiia</taxon>
        <taxon>Verrucomicrobiales</taxon>
        <taxon>Verrucomicrobiaceae</taxon>
        <taxon>Roseibacillus</taxon>
    </lineage>
</organism>
<dbReference type="Pfam" id="PF15892">
    <property type="entry name" value="BNR_4"/>
    <property type="match status" value="1"/>
</dbReference>
<protein>
    <recommendedName>
        <fullName evidence="9">Sialidase domain-containing protein</fullName>
    </recommendedName>
</protein>
<feature type="region of interest" description="Disordered" evidence="5">
    <location>
        <begin position="36"/>
        <end position="81"/>
    </location>
</feature>
<dbReference type="Pfam" id="PF18884">
    <property type="entry name" value="TSP3_bac"/>
    <property type="match status" value="2"/>
</dbReference>
<feature type="chain" id="PRO_5036881916" description="Sialidase domain-containing protein" evidence="6">
    <location>
        <begin position="20"/>
        <end position="778"/>
    </location>
</feature>
<evidence type="ECO:0000256" key="3">
    <source>
        <dbReference type="ARBA" id="ARBA00022729"/>
    </source>
</evidence>
<evidence type="ECO:0000313" key="7">
    <source>
        <dbReference type="EMBL" id="GHC45815.1"/>
    </source>
</evidence>
<dbReference type="Proteomes" id="UP000644507">
    <property type="component" value="Unassembled WGS sequence"/>
</dbReference>
<feature type="signal peptide" evidence="6">
    <location>
        <begin position="1"/>
        <end position="19"/>
    </location>
</feature>
<evidence type="ECO:0000256" key="2">
    <source>
        <dbReference type="ARBA" id="ARBA00022525"/>
    </source>
</evidence>
<feature type="region of interest" description="Disordered" evidence="5">
    <location>
        <begin position="220"/>
        <end position="271"/>
    </location>
</feature>
<keyword evidence="4" id="KW-0106">Calcium</keyword>
<reference evidence="7" key="1">
    <citation type="journal article" date="2014" name="Int. J. Syst. Evol. Microbiol.">
        <title>Complete genome sequence of Corynebacterium casei LMG S-19264T (=DSM 44701T), isolated from a smear-ripened cheese.</title>
        <authorList>
            <consortium name="US DOE Joint Genome Institute (JGI-PGF)"/>
            <person name="Walter F."/>
            <person name="Albersmeier A."/>
            <person name="Kalinowski J."/>
            <person name="Ruckert C."/>
        </authorList>
    </citation>
    <scope>NUCLEOTIDE SEQUENCE</scope>
    <source>
        <strain evidence="7">KCTC 12988</strain>
    </source>
</reference>
<evidence type="ECO:0000256" key="1">
    <source>
        <dbReference type="ARBA" id="ARBA00004613"/>
    </source>
</evidence>
<dbReference type="EMBL" id="BMXI01000003">
    <property type="protein sequence ID" value="GHC45815.1"/>
    <property type="molecule type" value="Genomic_DNA"/>
</dbReference>
<dbReference type="RefSeq" id="WP_229809386.1">
    <property type="nucleotide sequence ID" value="NZ_BMXI01000003.1"/>
</dbReference>
<name>A0A918TH38_9BACT</name>
<feature type="compositionally biased region" description="Polar residues" evidence="5">
    <location>
        <begin position="36"/>
        <end position="53"/>
    </location>
</feature>
<evidence type="ECO:0000256" key="6">
    <source>
        <dbReference type="SAM" id="SignalP"/>
    </source>
</evidence>
<keyword evidence="2" id="KW-0964">Secreted</keyword>
<proteinExistence type="predicted"/>
<evidence type="ECO:0000256" key="5">
    <source>
        <dbReference type="SAM" id="MobiDB-lite"/>
    </source>
</evidence>
<sequence>MISMRIPLLLLSALAPLQGQITYLDATAGSGGNTTLSVGNLFSPPQNGTTGQDNDWEQRSTFGSGGTIFESSGEGGAIPEDAPELRTTISGLDAGEDYIVFLYFWDPGSLQEDWNIRGGFSSNPGSNALFSAADSAGSFGESTESALVASTQDFAVAPTIFAEGGRVLLAAGLGTAAAGQDGKLSVYIDDLPTETTVNQRTWYDGVGYLAVKDLDPAGDLDGDGLSNGDEETAGTDPARVDTDGDSYSDGAEVSAGSDPLLAASVPPGPGGAHSINSNGAWTWFNDERAIMHQGSLFAGYVKGDGRYGITRYNPETHQSDEVIISTAASRQQDDHNNPSLTVLPDGKLLAVYSKHIAGSQYYTRTSLVPLPTTAADWGPEVVVSTPASNTYANTYRLAEEDNAIYNFHRCINFNPTLSISTDNGASWSTPLHFIDTGTGGVRPYTRFVSNHKNRIDLIYTDGHPRDVANSLYHLFYQEGRIRRTDGGLIKSFPDLPLDHDAGEKGSVVYQYSAAPWTANDGPDDWIPSGRAWCWDVAYEKDGNPVCVFQVQSDNVTGTGWDNDRIYYYYARWDGSEWKKKFVAHAGRPLYSNEDDYGGGMTIDPEQPNVIYFSSNAANPFNLDDINDVPLRAGNRYEIFRGVTQDGGETFTWEQITVGSSKDNLRPIVPEGHGYDKALVWFHGTYSTYTNFDTEVMALLQNELKVENIELKEDEQVQLHWHSSPGKSYDIIGSTDLQDFPITCASDVFSQGAESSFQFVLPALLQESPRGFFRVKEKL</sequence>
<dbReference type="InterPro" id="IPR059100">
    <property type="entry name" value="TSP3_bac"/>
</dbReference>
<dbReference type="SUPFAM" id="SSF50939">
    <property type="entry name" value="Sialidases"/>
    <property type="match status" value="1"/>
</dbReference>
<keyword evidence="8" id="KW-1185">Reference proteome</keyword>
<feature type="compositionally biased region" description="Acidic residues" evidence="5">
    <location>
        <begin position="220"/>
        <end position="233"/>
    </location>
</feature>
<reference evidence="7" key="2">
    <citation type="submission" date="2020-09" db="EMBL/GenBank/DDBJ databases">
        <authorList>
            <person name="Sun Q."/>
            <person name="Kim S."/>
        </authorList>
    </citation>
    <scope>NUCLEOTIDE SEQUENCE</scope>
    <source>
        <strain evidence="7">KCTC 12988</strain>
    </source>
</reference>
<comment type="subcellular location">
    <subcellularLocation>
        <location evidence="1">Secreted</location>
    </subcellularLocation>
</comment>
<dbReference type="AlphaFoldDB" id="A0A918TH38"/>
<dbReference type="InterPro" id="IPR036278">
    <property type="entry name" value="Sialidase_sf"/>
</dbReference>
<keyword evidence="3 6" id="KW-0732">Signal</keyword>
<evidence type="ECO:0000256" key="4">
    <source>
        <dbReference type="ARBA" id="ARBA00022837"/>
    </source>
</evidence>
<evidence type="ECO:0000313" key="8">
    <source>
        <dbReference type="Proteomes" id="UP000644507"/>
    </source>
</evidence>
<accession>A0A918TH38</accession>
<gene>
    <name evidence="7" type="ORF">GCM10007100_09080</name>
</gene>